<feature type="coiled-coil region" evidence="1">
    <location>
        <begin position="103"/>
        <end position="138"/>
    </location>
</feature>
<sequence length="220" mass="25213">MSTALEEEREILESIYPDELQLVNERTFRITQTILPEESHLEEEVSVIFTATCGDEYPEVVPEFTIEYEPSSVLEDTDKDRVVALVKQNAEENIGMAMLFSLCSILKEEVIAMLEEKHQAEERRIEAEKQRQLAAENKKFQGTPVTRETFLAWKEKFDVWRKEQERLQQEKQLSDALSAASSAAARKAILETKMTGRELFENNLVKLDDGEEPDEVDAAA</sequence>
<evidence type="ECO:0000313" key="3">
    <source>
        <dbReference type="EMBL" id="EEB09074.1"/>
    </source>
</evidence>
<protein>
    <submittedName>
        <fullName evidence="3">RWD domain-containing protein</fullName>
    </submittedName>
</protein>
<gene>
    <name evidence="4" type="primary">gir2</name>
    <name evidence="3" type="ORF">SJAG_04248</name>
</gene>
<dbReference type="HOGENOM" id="CLU_084528_0_1_1"/>
<dbReference type="VEuPathDB" id="FungiDB:SJAG_04248"/>
<keyword evidence="1" id="KW-0175">Coiled coil</keyword>
<dbReference type="SMART" id="SM00591">
    <property type="entry name" value="RWD"/>
    <property type="match status" value="1"/>
</dbReference>
<reference evidence="3 5" key="1">
    <citation type="journal article" date="2011" name="Science">
        <title>Comparative functional genomics of the fission yeasts.</title>
        <authorList>
            <person name="Rhind N."/>
            <person name="Chen Z."/>
            <person name="Yassour M."/>
            <person name="Thompson D.A."/>
            <person name="Haas B.J."/>
            <person name="Habib N."/>
            <person name="Wapinski I."/>
            <person name="Roy S."/>
            <person name="Lin M.F."/>
            <person name="Heiman D.I."/>
            <person name="Young S.K."/>
            <person name="Furuya K."/>
            <person name="Guo Y."/>
            <person name="Pidoux A."/>
            <person name="Chen H.M."/>
            <person name="Robbertse B."/>
            <person name="Goldberg J.M."/>
            <person name="Aoki K."/>
            <person name="Bayne E.H."/>
            <person name="Berlin A.M."/>
            <person name="Desjardins C.A."/>
            <person name="Dobbs E."/>
            <person name="Dukaj L."/>
            <person name="Fan L."/>
            <person name="FitzGerald M.G."/>
            <person name="French C."/>
            <person name="Gujja S."/>
            <person name="Hansen K."/>
            <person name="Keifenheim D."/>
            <person name="Levin J.Z."/>
            <person name="Mosher R.A."/>
            <person name="Mueller C.A."/>
            <person name="Pfiffner J."/>
            <person name="Priest M."/>
            <person name="Russ C."/>
            <person name="Smialowska A."/>
            <person name="Swoboda P."/>
            <person name="Sykes S.M."/>
            <person name="Vaughn M."/>
            <person name="Vengrova S."/>
            <person name="Yoder R."/>
            <person name="Zeng Q."/>
            <person name="Allshire R."/>
            <person name="Baulcombe D."/>
            <person name="Birren B.W."/>
            <person name="Brown W."/>
            <person name="Ekwall K."/>
            <person name="Kellis M."/>
            <person name="Leatherwood J."/>
            <person name="Levin H."/>
            <person name="Margalit H."/>
            <person name="Martienssen R."/>
            <person name="Nieduszynski C.A."/>
            <person name="Spatafora J.W."/>
            <person name="Friedman N."/>
            <person name="Dalgaard J.Z."/>
            <person name="Baumann P."/>
            <person name="Niki H."/>
            <person name="Regev A."/>
            <person name="Nusbaum C."/>
        </authorList>
    </citation>
    <scope>NUCLEOTIDE SEQUENCE [LARGE SCALE GENOMIC DNA]</scope>
    <source>
        <strain evidence="5">yFS275 / FY16936</strain>
    </source>
</reference>
<proteinExistence type="predicted"/>
<organism evidence="3 5">
    <name type="scientific">Schizosaccharomyces japonicus (strain yFS275 / FY16936)</name>
    <name type="common">Fission yeast</name>
    <dbReference type="NCBI Taxonomy" id="402676"/>
    <lineage>
        <taxon>Eukaryota</taxon>
        <taxon>Fungi</taxon>
        <taxon>Dikarya</taxon>
        <taxon>Ascomycota</taxon>
        <taxon>Taphrinomycotina</taxon>
        <taxon>Schizosaccharomycetes</taxon>
        <taxon>Schizosaccharomycetales</taxon>
        <taxon>Schizosaccharomycetaceae</taxon>
        <taxon>Schizosaccharomyces</taxon>
    </lineage>
</organism>
<dbReference type="OrthoDB" id="277175at2759"/>
<dbReference type="GO" id="GO:0002181">
    <property type="term" value="P:cytoplasmic translation"/>
    <property type="evidence" value="ECO:0000318"/>
    <property type="project" value="GO_Central"/>
</dbReference>
<dbReference type="InterPro" id="IPR006575">
    <property type="entry name" value="RWD_dom"/>
</dbReference>
<dbReference type="Gene3D" id="3.10.110.10">
    <property type="entry name" value="Ubiquitin Conjugating Enzyme"/>
    <property type="match status" value="1"/>
</dbReference>
<dbReference type="GeneID" id="7050643"/>
<accession>B6K6C0</accession>
<feature type="domain" description="RWD" evidence="2">
    <location>
        <begin position="7"/>
        <end position="113"/>
    </location>
</feature>
<dbReference type="RefSeq" id="XP_002175367.1">
    <property type="nucleotide sequence ID" value="XM_002175331.2"/>
</dbReference>
<dbReference type="OMA" id="QWDEHKK"/>
<dbReference type="SUPFAM" id="SSF54495">
    <property type="entry name" value="UBC-like"/>
    <property type="match status" value="1"/>
</dbReference>
<dbReference type="InterPro" id="IPR040213">
    <property type="entry name" value="GIR2-like"/>
</dbReference>
<dbReference type="InterPro" id="IPR016135">
    <property type="entry name" value="UBQ-conjugating_enzyme/RWD"/>
</dbReference>
<dbReference type="JaponicusDB" id="SJAG_04248">
    <property type="gene designation" value="gir2"/>
</dbReference>
<dbReference type="Proteomes" id="UP000001744">
    <property type="component" value="Unassembled WGS sequence"/>
</dbReference>
<dbReference type="EMBL" id="KE651167">
    <property type="protein sequence ID" value="EEB09074.1"/>
    <property type="molecule type" value="Genomic_DNA"/>
</dbReference>
<evidence type="ECO:0000256" key="1">
    <source>
        <dbReference type="SAM" id="Coils"/>
    </source>
</evidence>
<dbReference type="Pfam" id="PF05773">
    <property type="entry name" value="RWD"/>
    <property type="match status" value="1"/>
</dbReference>
<dbReference type="STRING" id="402676.B6K6C0"/>
<keyword evidence="5" id="KW-1185">Reference proteome</keyword>
<dbReference type="AlphaFoldDB" id="B6K6C0"/>
<name>B6K6C0_SCHJY</name>
<evidence type="ECO:0000259" key="2">
    <source>
        <dbReference type="PROSITE" id="PS50908"/>
    </source>
</evidence>
<dbReference type="PANTHER" id="PTHR12292">
    <property type="entry name" value="RWD DOMAIN-CONTAINING PROTEIN"/>
    <property type="match status" value="1"/>
</dbReference>
<dbReference type="PROSITE" id="PS50908">
    <property type="entry name" value="RWD"/>
    <property type="match status" value="1"/>
</dbReference>
<dbReference type="eggNOG" id="KOG4018">
    <property type="taxonomic scope" value="Eukaryota"/>
</dbReference>
<evidence type="ECO:0000313" key="5">
    <source>
        <dbReference type="Proteomes" id="UP000001744"/>
    </source>
</evidence>
<evidence type="ECO:0000313" key="4">
    <source>
        <dbReference type="JaponicusDB" id="SJAG_04248"/>
    </source>
</evidence>